<keyword evidence="1" id="KW-0812">Transmembrane</keyword>
<proteinExistence type="predicted"/>
<keyword evidence="1" id="KW-0472">Membrane</keyword>
<organism evidence="2">
    <name type="scientific">viral metagenome</name>
    <dbReference type="NCBI Taxonomy" id="1070528"/>
    <lineage>
        <taxon>unclassified sequences</taxon>
        <taxon>metagenomes</taxon>
        <taxon>organismal metagenomes</taxon>
    </lineage>
</organism>
<feature type="transmembrane region" description="Helical" evidence="1">
    <location>
        <begin position="125"/>
        <end position="144"/>
    </location>
</feature>
<dbReference type="AlphaFoldDB" id="A0A6C0B963"/>
<protein>
    <submittedName>
        <fullName evidence="2">Uncharacterized protein</fullName>
    </submittedName>
</protein>
<reference evidence="2" key="1">
    <citation type="journal article" date="2020" name="Nature">
        <title>Giant virus diversity and host interactions through global metagenomics.</title>
        <authorList>
            <person name="Schulz F."/>
            <person name="Roux S."/>
            <person name="Paez-Espino D."/>
            <person name="Jungbluth S."/>
            <person name="Walsh D.A."/>
            <person name="Denef V.J."/>
            <person name="McMahon K.D."/>
            <person name="Konstantinidis K.T."/>
            <person name="Eloe-Fadrosh E.A."/>
            <person name="Kyrpides N.C."/>
            <person name="Woyke T."/>
        </authorList>
    </citation>
    <scope>NUCLEOTIDE SEQUENCE</scope>
    <source>
        <strain evidence="2">GVMAG-M-3300010158-13</strain>
    </source>
</reference>
<accession>A0A6C0B963</accession>
<sequence>MSNKVNTSETIIKMNENNDTKQNLGDAEKTIIMQTINGTDLLESKYSIPFALSENFKKLGPDDFMDEMKEYEHTPDVLKDSVLQKNNQKNHIVNQPIQKRPTQYVAEAVDIKTPVYESMYKDKTCAFFLGSISILSLYVIYKFIERE</sequence>
<keyword evidence="1" id="KW-1133">Transmembrane helix</keyword>
<name>A0A6C0B963_9ZZZZ</name>
<evidence type="ECO:0000256" key="1">
    <source>
        <dbReference type="SAM" id="Phobius"/>
    </source>
</evidence>
<dbReference type="EMBL" id="MN739090">
    <property type="protein sequence ID" value="QHS88003.1"/>
    <property type="molecule type" value="Genomic_DNA"/>
</dbReference>
<evidence type="ECO:0000313" key="2">
    <source>
        <dbReference type="EMBL" id="QHS88003.1"/>
    </source>
</evidence>